<dbReference type="InterPro" id="IPR021741">
    <property type="entry name" value="DUF3311"/>
</dbReference>
<evidence type="ECO:0000256" key="1">
    <source>
        <dbReference type="SAM" id="Phobius"/>
    </source>
</evidence>
<dbReference type="AlphaFoldDB" id="A0AAI9IFR9"/>
<evidence type="ECO:0000313" key="3">
    <source>
        <dbReference type="Proteomes" id="UP000006772"/>
    </source>
</evidence>
<feature type="transmembrane region" description="Helical" evidence="1">
    <location>
        <begin position="26"/>
        <end position="47"/>
    </location>
</feature>
<keyword evidence="1" id="KW-1133">Transmembrane helix</keyword>
<dbReference type="Pfam" id="PF11755">
    <property type="entry name" value="DUF3311"/>
    <property type="match status" value="1"/>
</dbReference>
<name>A0AAI9IFR9_9BURK</name>
<accession>A0AAI9IFR9</accession>
<comment type="caution">
    <text evidence="2">The sequence shown here is derived from an EMBL/GenBank/DDBJ whole genome shotgun (WGS) entry which is preliminary data.</text>
</comment>
<organism evidence="2 3">
    <name type="scientific">Herbaspirillum frisingense GSF30</name>
    <dbReference type="NCBI Taxonomy" id="864073"/>
    <lineage>
        <taxon>Bacteria</taxon>
        <taxon>Pseudomonadati</taxon>
        <taxon>Pseudomonadota</taxon>
        <taxon>Betaproteobacteria</taxon>
        <taxon>Burkholderiales</taxon>
        <taxon>Oxalobacteraceae</taxon>
        <taxon>Herbaspirillum</taxon>
    </lineage>
</organism>
<dbReference type="EMBL" id="AEEC02000008">
    <property type="protein sequence ID" value="EOA05373.1"/>
    <property type="molecule type" value="Genomic_DNA"/>
</dbReference>
<dbReference type="Proteomes" id="UP000006772">
    <property type="component" value="Unassembled WGS sequence"/>
</dbReference>
<evidence type="ECO:0008006" key="4">
    <source>
        <dbReference type="Google" id="ProtNLM"/>
    </source>
</evidence>
<proteinExistence type="predicted"/>
<reference evidence="2 3" key="1">
    <citation type="journal article" date="2013" name="Front. Microbiol.">
        <title>The genome of the endophytic bacterium H. frisingense GSF30(T) identifies diverse strategies in the Herbaspirillum genus to interact with plants.</title>
        <authorList>
            <person name="Straub D."/>
            <person name="Rothballer M."/>
            <person name="Hartmann A."/>
            <person name="Ludewig U."/>
        </authorList>
    </citation>
    <scope>NUCLEOTIDE SEQUENCE [LARGE SCALE GENOMIC DNA]</scope>
    <source>
        <strain evidence="2 3">GSF30</strain>
    </source>
</reference>
<keyword evidence="1" id="KW-0472">Membrane</keyword>
<gene>
    <name evidence="2" type="ORF">HFRIS_008156</name>
</gene>
<sequence length="56" mass="6727">MLLLPFIALLWVPFYNQELPSLFGFPFFYWYQLAWVPLTSLIIWLVYRDGLTKGVE</sequence>
<protein>
    <recommendedName>
        <fullName evidence="4">DUF3311 domain-containing protein</fullName>
    </recommendedName>
</protein>
<evidence type="ECO:0000313" key="2">
    <source>
        <dbReference type="EMBL" id="EOA05373.1"/>
    </source>
</evidence>
<keyword evidence="1" id="KW-0812">Transmembrane</keyword>